<dbReference type="GO" id="GO:0031177">
    <property type="term" value="F:phosphopantetheine binding"/>
    <property type="evidence" value="ECO:0007669"/>
    <property type="project" value="TreeGrafter"/>
</dbReference>
<dbReference type="InterPro" id="IPR036736">
    <property type="entry name" value="ACP-like_sf"/>
</dbReference>
<dbReference type="Gene3D" id="3.30.559.10">
    <property type="entry name" value="Chloramphenicol acetyltransferase-like domain"/>
    <property type="match status" value="1"/>
</dbReference>
<organism evidence="4 5">
    <name type="scientific">Limosilactobacillus reuteri</name>
    <name type="common">Lactobacillus reuteri</name>
    <dbReference type="NCBI Taxonomy" id="1598"/>
    <lineage>
        <taxon>Bacteria</taxon>
        <taxon>Bacillati</taxon>
        <taxon>Bacillota</taxon>
        <taxon>Bacilli</taxon>
        <taxon>Lactobacillales</taxon>
        <taxon>Lactobacillaceae</taxon>
        <taxon>Limosilactobacillus</taxon>
    </lineage>
</organism>
<dbReference type="GO" id="GO:0005737">
    <property type="term" value="C:cytoplasm"/>
    <property type="evidence" value="ECO:0007669"/>
    <property type="project" value="TreeGrafter"/>
</dbReference>
<dbReference type="InterPro" id="IPR020845">
    <property type="entry name" value="AMP-binding_CS"/>
</dbReference>
<evidence type="ECO:0000313" key="4">
    <source>
        <dbReference type="EMBL" id="KEK16437.1"/>
    </source>
</evidence>
<evidence type="ECO:0000256" key="1">
    <source>
        <dbReference type="ARBA" id="ARBA00001957"/>
    </source>
</evidence>
<accession>A0A073JR68</accession>
<dbReference type="PANTHER" id="PTHR45527">
    <property type="entry name" value="NONRIBOSOMAL PEPTIDE SYNTHETASE"/>
    <property type="match status" value="1"/>
</dbReference>
<dbReference type="InterPro" id="IPR009081">
    <property type="entry name" value="PP-bd_ACP"/>
</dbReference>
<sequence length="1015" mass="115763">MLSMNLTSLQKSIITTQELYPQNSAYNLPYLWHLTGNINIESLKNAIELVFNQHDVYHSHIEDNHLVFESEQHFTPTIMKLSNRKTTEFKSQVLHYVNTLANTPINVKKYPLEQAIIFVNTESSNECFLFLNISHMICDVYSAYQLFSEISTVYNGGRLKAPTQFNNANRDLNTSRKKRALSYFKEKIKNITSLSQKGLQTTNAPRQDLEFHIDLEKVNELINSTKKSEFEILLTFYVLFLYRLTGQNNIIAGIPIANRRTTDKRTHGCFVNNLPLITTVKEENTFNELLNQVSHELHYLLKFQTFDFVKNISQLTSKDLSFVNNSVTLYKKAINFNFDHVKCVNISLPQKSLMFPLAVEFENANNNIIVHMQLDNEFNKQITTKLFKSITVNSDCDKTVQEILYECNSEISNIIFHQENSNYLRDSNTVLRNNVLSLIKAVTLSTPNHIAISDKNSQITYIELDKISTRIANTLSKLNNKYIAVSMEPSISLITILLGILKAHKTYVPIDKYMPNKRKKVILDQLPDCPIIADYSNAIFNGHLSITPSEVQQLLLNNVFTVNKESDIAYMIFTSGSTGIPKGVKVPFSALNSLTSLINKKLKHNLNWILFHSYGFDYSIFEIFGALTTGGTLNIVPQKIRKSPDLFREFLIKNHINVLTQTPSAFISLERYDAISSNQITELEYVFIGGEDLKFHDLSQWFTKYGYDSPKIYNLYGLTEATIISTGHLVTEKDVLDKKINNIGKPIGNTEVSVLNKNGDKCLPGFIGELVLSGEAIANGYYKNPQKTQLSFNSKLNTFKTGDLVKVLNNFELQYISRIDKQVQVSGHRIELGEIENAMCCLEACTEAFATTFDFNTGDRRLVAYYKTLAADNSISENDFRKYLQSKLPSYMIPSYLIPVQSFPLNANGKIDKKKLPNPQFNKELKNASKNSPEHNNTLNIIIKIWSNVLNKPVSKDDNFFDDGGTSILISDVYYQILSSFNLSEKDFSMIDLFEYVTPKEIANFINNITNKKEH</sequence>
<dbReference type="Pfam" id="PF00501">
    <property type="entry name" value="AMP-binding"/>
    <property type="match status" value="1"/>
</dbReference>
<dbReference type="Gene3D" id="1.10.1200.10">
    <property type="entry name" value="ACP-like"/>
    <property type="match status" value="1"/>
</dbReference>
<dbReference type="PATRIC" id="fig|1598.90.peg.288"/>
<dbReference type="EMBL" id="JOSX01000007">
    <property type="protein sequence ID" value="KEK16437.1"/>
    <property type="molecule type" value="Genomic_DNA"/>
</dbReference>
<reference evidence="3" key="3">
    <citation type="journal article" date="2015" name="Appl. Environ. Microbiol.">
        <title>Genetic Determinants of Reutericyclin Biosynthesis in Lactobacillus reuteri.</title>
        <authorList>
            <person name="Lin X.B."/>
            <person name="Lohans C.T."/>
            <person name="Duar R."/>
            <person name="Zheng J."/>
            <person name="Vederas J.C."/>
            <person name="Walter J."/>
            <person name="Ganzle M."/>
        </authorList>
    </citation>
    <scope>NUCLEOTIDE SEQUENCE</scope>
    <source>
        <strain evidence="3">TMW1.656</strain>
    </source>
</reference>
<dbReference type="Gene3D" id="3.30.559.30">
    <property type="entry name" value="Nonribosomal peptide synthetase, condensation domain"/>
    <property type="match status" value="1"/>
</dbReference>
<dbReference type="GO" id="GO:0044550">
    <property type="term" value="P:secondary metabolite biosynthetic process"/>
    <property type="evidence" value="ECO:0007669"/>
    <property type="project" value="TreeGrafter"/>
</dbReference>
<dbReference type="EMBL" id="KJ659887">
    <property type="protein sequence ID" value="AJO68335.1"/>
    <property type="molecule type" value="Genomic_DNA"/>
</dbReference>
<gene>
    <name evidence="3" type="primary">rtcNRPS</name>
    <name evidence="4" type="ORF">LR3_05935</name>
</gene>
<dbReference type="CDD" id="cd05930">
    <property type="entry name" value="A_NRPS"/>
    <property type="match status" value="1"/>
</dbReference>
<evidence type="ECO:0000313" key="5">
    <source>
        <dbReference type="Proteomes" id="UP000027731"/>
    </source>
</evidence>
<comment type="cofactor">
    <cofactor evidence="1">
        <name>pantetheine 4'-phosphate</name>
        <dbReference type="ChEBI" id="CHEBI:47942"/>
    </cofactor>
</comment>
<dbReference type="InterPro" id="IPR001242">
    <property type="entry name" value="Condensation_dom"/>
</dbReference>
<dbReference type="Gene3D" id="3.40.50.12780">
    <property type="entry name" value="N-terminal domain of ligase-like"/>
    <property type="match status" value="1"/>
</dbReference>
<reference evidence="3" key="1">
    <citation type="submission" date="2014-04" db="EMBL/GenBank/DDBJ databases">
        <authorList>
            <person name="Gaenzle M."/>
            <person name="Walter J."/>
            <person name="Duar R."/>
            <person name="Lohans C."/>
            <person name="Vederas J."/>
        </authorList>
    </citation>
    <scope>NUCLEOTIDE SEQUENCE</scope>
    <source>
        <strain evidence="3">TMW1.656</strain>
    </source>
</reference>
<proteinExistence type="predicted"/>
<dbReference type="SUPFAM" id="SSF52777">
    <property type="entry name" value="CoA-dependent acyltransferases"/>
    <property type="match status" value="2"/>
</dbReference>
<dbReference type="GO" id="GO:0008610">
    <property type="term" value="P:lipid biosynthetic process"/>
    <property type="evidence" value="ECO:0007669"/>
    <property type="project" value="UniProtKB-ARBA"/>
</dbReference>
<dbReference type="SUPFAM" id="SSF47336">
    <property type="entry name" value="ACP-like"/>
    <property type="match status" value="1"/>
</dbReference>
<dbReference type="InterPro" id="IPR023213">
    <property type="entry name" value="CAT-like_dom_sf"/>
</dbReference>
<dbReference type="GO" id="GO:0003824">
    <property type="term" value="F:catalytic activity"/>
    <property type="evidence" value="ECO:0007669"/>
    <property type="project" value="InterPro"/>
</dbReference>
<name>A0A073JR68_LIMRT</name>
<dbReference type="Gene3D" id="3.30.300.30">
    <property type="match status" value="1"/>
</dbReference>
<protein>
    <submittedName>
        <fullName evidence="3">RtcNRPS</fullName>
    </submittedName>
</protein>
<dbReference type="AlphaFoldDB" id="A0A073JR68"/>
<dbReference type="PROSITE" id="PS50075">
    <property type="entry name" value="CARRIER"/>
    <property type="match status" value="1"/>
</dbReference>
<dbReference type="InterPro" id="IPR000873">
    <property type="entry name" value="AMP-dep_synth/lig_dom"/>
</dbReference>
<dbReference type="Pfam" id="PF00668">
    <property type="entry name" value="Condensation"/>
    <property type="match status" value="1"/>
</dbReference>
<evidence type="ECO:0000259" key="2">
    <source>
        <dbReference type="PROSITE" id="PS50075"/>
    </source>
</evidence>
<dbReference type="InterPro" id="IPR042099">
    <property type="entry name" value="ANL_N_sf"/>
</dbReference>
<dbReference type="SUPFAM" id="SSF56801">
    <property type="entry name" value="Acetyl-CoA synthetase-like"/>
    <property type="match status" value="1"/>
</dbReference>
<dbReference type="PROSITE" id="PS00455">
    <property type="entry name" value="AMP_BINDING"/>
    <property type="match status" value="1"/>
</dbReference>
<dbReference type="PANTHER" id="PTHR45527:SF1">
    <property type="entry name" value="FATTY ACID SYNTHASE"/>
    <property type="match status" value="1"/>
</dbReference>
<evidence type="ECO:0000313" key="3">
    <source>
        <dbReference type="EMBL" id="AJO68335.1"/>
    </source>
</evidence>
<reference evidence="4 5" key="2">
    <citation type="submission" date="2014-06" db="EMBL/GenBank/DDBJ databases">
        <title>Genetic determinant of reutericyclin biosynthesis of Lactobacillus reuteri.</title>
        <authorList>
            <person name="Lin X."/>
            <person name="Duar R."/>
            <person name="Walter J."/>
            <person name="Gaenzle M."/>
        </authorList>
    </citation>
    <scope>NUCLEOTIDE SEQUENCE [LARGE SCALE GENOMIC DNA]</scope>
    <source>
        <strain evidence="4 5">LTH2584</strain>
    </source>
</reference>
<feature type="domain" description="Carrier" evidence="2">
    <location>
        <begin position="933"/>
        <end position="1010"/>
    </location>
</feature>
<dbReference type="GO" id="GO:0043041">
    <property type="term" value="P:amino acid activation for nonribosomal peptide biosynthetic process"/>
    <property type="evidence" value="ECO:0007669"/>
    <property type="project" value="TreeGrafter"/>
</dbReference>
<dbReference type="Proteomes" id="UP000027731">
    <property type="component" value="Unassembled WGS sequence"/>
</dbReference>
<dbReference type="InterPro" id="IPR045851">
    <property type="entry name" value="AMP-bd_C_sf"/>
</dbReference>